<gene>
    <name evidence="1" type="ORF">TREVI0001_0382</name>
</gene>
<name>C8PTG5_9SPIR</name>
<dbReference type="AlphaFoldDB" id="C8PTG5"/>
<reference evidence="1 2" key="1">
    <citation type="submission" date="2009-07" db="EMBL/GenBank/DDBJ databases">
        <authorList>
            <person name="Madupu R."/>
            <person name="Sebastian Y."/>
            <person name="Durkin A.S."/>
            <person name="Torralba M."/>
            <person name="Methe B."/>
            <person name="Sutton G.G."/>
            <person name="Strausberg R.L."/>
            <person name="Nelson K.E."/>
        </authorList>
    </citation>
    <scope>NUCLEOTIDE SEQUENCE [LARGE SCALE GENOMIC DNA]</scope>
    <source>
        <strain evidence="1 2">ATCC 35580</strain>
    </source>
</reference>
<dbReference type="Proteomes" id="UP000004509">
    <property type="component" value="Unassembled WGS sequence"/>
</dbReference>
<organism evidence="1 2">
    <name type="scientific">Treponema vincentii ATCC 35580</name>
    <dbReference type="NCBI Taxonomy" id="596324"/>
    <lineage>
        <taxon>Bacteria</taxon>
        <taxon>Pseudomonadati</taxon>
        <taxon>Spirochaetota</taxon>
        <taxon>Spirochaetia</taxon>
        <taxon>Spirochaetales</taxon>
        <taxon>Treponemataceae</taxon>
        <taxon>Treponema</taxon>
    </lineage>
</organism>
<comment type="caution">
    <text evidence="1">The sequence shown here is derived from an EMBL/GenBank/DDBJ whole genome shotgun (WGS) entry which is preliminary data.</text>
</comment>
<protein>
    <submittedName>
        <fullName evidence="1">Uncharacterized protein</fullName>
    </submittedName>
</protein>
<dbReference type="EMBL" id="ACYH01000066">
    <property type="protein sequence ID" value="EEV19310.1"/>
    <property type="molecule type" value="Genomic_DNA"/>
</dbReference>
<evidence type="ECO:0000313" key="2">
    <source>
        <dbReference type="Proteomes" id="UP000004509"/>
    </source>
</evidence>
<sequence length="45" mass="5205">MSFNLSVKKPLKNRPLLTQSLQCSVKYNENFTVHTKKSSLLTHKD</sequence>
<accession>C8PTG5</accession>
<evidence type="ECO:0000313" key="1">
    <source>
        <dbReference type="EMBL" id="EEV19310.1"/>
    </source>
</evidence>
<proteinExistence type="predicted"/>